<protein>
    <submittedName>
        <fullName evidence="2">IS66 Orf2 like protein</fullName>
    </submittedName>
</protein>
<dbReference type="NCBIfam" id="NF033819">
    <property type="entry name" value="IS66_TnpB"/>
    <property type="match status" value="1"/>
</dbReference>
<dbReference type="Pfam" id="PF05717">
    <property type="entry name" value="TnpB_IS66"/>
    <property type="match status" value="1"/>
</dbReference>
<gene>
    <name evidence="1" type="ORF">PSAN_47370</name>
    <name evidence="2" type="ORF">SAMN04490179_4397</name>
</gene>
<dbReference type="Proteomes" id="UP000748067">
    <property type="component" value="Unassembled WGS sequence"/>
</dbReference>
<dbReference type="AlphaFoldDB" id="A0A1H0BNQ7"/>
<dbReference type="RefSeq" id="WP_156795356.1">
    <property type="nucleotide sequence ID" value="NZ_JBLHDY010000028.1"/>
</dbReference>
<evidence type="ECO:0000313" key="2">
    <source>
        <dbReference type="EMBL" id="SDN47218.1"/>
    </source>
</evidence>
<dbReference type="PANTHER" id="PTHR36455">
    <property type="match status" value="1"/>
</dbReference>
<reference evidence="1 4" key="1">
    <citation type="submission" date="2015-01" db="EMBL/GenBank/DDBJ databases">
        <title>Genome Sequence of Pseudomonas antarctica CMS 35.</title>
        <authorList>
            <person name="Voget S."/>
            <person name="Chow J."/>
            <person name="Daniel R."/>
            <person name="Streit W."/>
        </authorList>
    </citation>
    <scope>NUCLEOTIDE SEQUENCE [LARGE SCALE GENOMIC DNA]</scope>
    <source>
        <strain evidence="1 4">CMS 35</strain>
    </source>
</reference>
<dbReference type="InterPro" id="IPR008878">
    <property type="entry name" value="Transposase_IS66_Orf2"/>
</dbReference>
<organism evidence="2 3">
    <name type="scientific">Pseudomonas antarctica</name>
    <dbReference type="NCBI Taxonomy" id="219572"/>
    <lineage>
        <taxon>Bacteria</taxon>
        <taxon>Pseudomonadati</taxon>
        <taxon>Pseudomonadota</taxon>
        <taxon>Gammaproteobacteria</taxon>
        <taxon>Pseudomonadales</taxon>
        <taxon>Pseudomonadaceae</taxon>
        <taxon>Pseudomonas</taxon>
    </lineage>
</organism>
<sequence length="111" mass="12368">MIRIDCIWLATEPMDRRAGTETTLAKVIAVFGTAQPHCAYLFANRRASRMKVLVHDGFGIWLAARRLNPGKFHWPGIRHGSEMELDTEQLQALVLGLPWQRAGSGGSITLL</sequence>
<dbReference type="EMBL" id="LT629704">
    <property type="protein sequence ID" value="SDN47218.1"/>
    <property type="molecule type" value="Genomic_DNA"/>
</dbReference>
<keyword evidence="4" id="KW-1185">Reference proteome</keyword>
<dbReference type="EMBL" id="JXDI01000003">
    <property type="protein sequence ID" value="KAF2406561.1"/>
    <property type="molecule type" value="Genomic_DNA"/>
</dbReference>
<proteinExistence type="predicted"/>
<name>A0A1H0BNQ7_9PSED</name>
<accession>A0A1H0BNQ7</accession>
<dbReference type="OrthoDB" id="4956084at2"/>
<evidence type="ECO:0000313" key="1">
    <source>
        <dbReference type="EMBL" id="KAF2406561.1"/>
    </source>
</evidence>
<evidence type="ECO:0000313" key="4">
    <source>
        <dbReference type="Proteomes" id="UP000748067"/>
    </source>
</evidence>
<reference evidence="2 3" key="2">
    <citation type="submission" date="2016-10" db="EMBL/GenBank/DDBJ databases">
        <authorList>
            <person name="de Groot N.N."/>
        </authorList>
    </citation>
    <scope>NUCLEOTIDE SEQUENCE [LARGE SCALE GENOMIC DNA]</scope>
    <source>
        <strain evidence="2 3">BS2772</strain>
    </source>
</reference>
<evidence type="ECO:0000313" key="3">
    <source>
        <dbReference type="Proteomes" id="UP000182470"/>
    </source>
</evidence>
<dbReference type="PANTHER" id="PTHR36455:SF1">
    <property type="entry name" value="BLR8292 PROTEIN"/>
    <property type="match status" value="1"/>
</dbReference>
<dbReference type="Proteomes" id="UP000182470">
    <property type="component" value="Chromosome I"/>
</dbReference>